<evidence type="ECO:0000256" key="4">
    <source>
        <dbReference type="ARBA" id="ARBA00022475"/>
    </source>
</evidence>
<evidence type="ECO:0000256" key="2">
    <source>
        <dbReference type="ARBA" id="ARBA00009765"/>
    </source>
</evidence>
<keyword evidence="3" id="KW-0813">Transport</keyword>
<dbReference type="STRING" id="762845.BCR26_01880"/>
<gene>
    <name evidence="13" type="ORF">BCR26_01880</name>
</gene>
<evidence type="ECO:0000256" key="10">
    <source>
        <dbReference type="ARBA" id="ARBA00034269"/>
    </source>
</evidence>
<keyword evidence="7 12" id="KW-1133">Transmembrane helix</keyword>
<protein>
    <submittedName>
        <fullName evidence="13">Cation transporter</fullName>
    </submittedName>
</protein>
<evidence type="ECO:0000256" key="7">
    <source>
        <dbReference type="ARBA" id="ARBA00022989"/>
    </source>
</evidence>
<keyword evidence="6" id="KW-0460">Magnesium</keyword>
<reference evidence="13 14" key="1">
    <citation type="submission" date="2016-09" db="EMBL/GenBank/DDBJ databases">
        <authorList>
            <person name="Capua I."/>
            <person name="De Benedictis P."/>
            <person name="Joannis T."/>
            <person name="Lombin L.H."/>
            <person name="Cattoli G."/>
        </authorList>
    </citation>
    <scope>NUCLEOTIDE SEQUENCE [LARGE SCALE GENOMIC DNA]</scope>
    <source>
        <strain evidence="13 14">LMG 25899</strain>
    </source>
</reference>
<comment type="similarity">
    <text evidence="2">Belongs to the CorA metal ion transporter (MIT) (TC 1.A.35) family.</text>
</comment>
<dbReference type="InterPro" id="IPR045861">
    <property type="entry name" value="CorA_cytoplasmic_dom"/>
</dbReference>
<dbReference type="GO" id="GO:0050897">
    <property type="term" value="F:cobalt ion binding"/>
    <property type="evidence" value="ECO:0007669"/>
    <property type="project" value="TreeGrafter"/>
</dbReference>
<dbReference type="OrthoDB" id="9803416at2"/>
<dbReference type="EMBL" id="MIEK01000012">
    <property type="protein sequence ID" value="OEH83045.1"/>
    <property type="molecule type" value="Genomic_DNA"/>
</dbReference>
<evidence type="ECO:0000256" key="11">
    <source>
        <dbReference type="ARBA" id="ARBA00045497"/>
    </source>
</evidence>
<dbReference type="SUPFAM" id="SSF143865">
    <property type="entry name" value="CorA soluble domain-like"/>
    <property type="match status" value="1"/>
</dbReference>
<proteinExistence type="inferred from homology"/>
<evidence type="ECO:0000256" key="9">
    <source>
        <dbReference type="ARBA" id="ARBA00023136"/>
    </source>
</evidence>
<keyword evidence="14" id="KW-1185">Reference proteome</keyword>
<dbReference type="InterPro" id="IPR002523">
    <property type="entry name" value="MgTranspt_CorA/ZnTranspt_ZntB"/>
</dbReference>
<comment type="subcellular location">
    <subcellularLocation>
        <location evidence="1">Cell membrane</location>
        <topology evidence="1">Multi-pass membrane protein</topology>
    </subcellularLocation>
</comment>
<feature type="transmembrane region" description="Helical" evidence="12">
    <location>
        <begin position="249"/>
        <end position="268"/>
    </location>
</feature>
<dbReference type="Pfam" id="PF01544">
    <property type="entry name" value="CorA"/>
    <property type="match status" value="1"/>
</dbReference>
<dbReference type="FunFam" id="1.20.58.340:FF:000004">
    <property type="entry name" value="Magnesium transport protein CorA"/>
    <property type="match status" value="1"/>
</dbReference>
<evidence type="ECO:0000256" key="8">
    <source>
        <dbReference type="ARBA" id="ARBA00023065"/>
    </source>
</evidence>
<sequence>MKFYHIKSEEDILEVTEDERFFVICDRHNFSTIYKQFNIINQEESRKAVDLVHFESHADYDVISFSFFEWKDKQMVFEKVYLYFSRSYVIFVCDQNETLFKSVTSDIQLNQDKQPNGIDTLTYIYFKMLDHILSEMFVSLEHFETSIAEEEMSLLKTTKDYDFEKIIQMKAISFEAKRQLRLLTYISEQILSNDNNLIEEENLKYFKNISAKTNRLYEFGSSLNDKTAHLMDLYNTNVSERSNNFLNKLTVFTAFATPITVLSGIYGMNFVNIPELKLKYGYFFLLGLIGCITGIIYVLLKKSKML</sequence>
<evidence type="ECO:0000256" key="1">
    <source>
        <dbReference type="ARBA" id="ARBA00004651"/>
    </source>
</evidence>
<dbReference type="GO" id="GO:0015095">
    <property type="term" value="F:magnesium ion transmembrane transporter activity"/>
    <property type="evidence" value="ECO:0007669"/>
    <property type="project" value="TreeGrafter"/>
</dbReference>
<evidence type="ECO:0000313" key="13">
    <source>
        <dbReference type="EMBL" id="OEH83045.1"/>
    </source>
</evidence>
<name>A0A1E5KYV8_9ENTE</name>
<comment type="caution">
    <text evidence="13">The sequence shown here is derived from an EMBL/GenBank/DDBJ whole genome shotgun (WGS) entry which is preliminary data.</text>
</comment>
<dbReference type="PANTHER" id="PTHR46494">
    <property type="entry name" value="CORA FAMILY METAL ION TRANSPORTER (EUROFUNG)"/>
    <property type="match status" value="1"/>
</dbReference>
<feature type="transmembrane region" description="Helical" evidence="12">
    <location>
        <begin position="280"/>
        <end position="300"/>
    </location>
</feature>
<dbReference type="Gene3D" id="1.20.58.340">
    <property type="entry name" value="Magnesium transport protein CorA, transmembrane region"/>
    <property type="match status" value="2"/>
</dbReference>
<dbReference type="GO" id="GO:0015087">
    <property type="term" value="F:cobalt ion transmembrane transporter activity"/>
    <property type="evidence" value="ECO:0007669"/>
    <property type="project" value="TreeGrafter"/>
</dbReference>
<evidence type="ECO:0000256" key="12">
    <source>
        <dbReference type="SAM" id="Phobius"/>
    </source>
</evidence>
<dbReference type="PANTHER" id="PTHR46494:SF1">
    <property type="entry name" value="CORA FAMILY METAL ION TRANSPORTER (EUROFUNG)"/>
    <property type="match status" value="1"/>
</dbReference>
<evidence type="ECO:0000313" key="14">
    <source>
        <dbReference type="Proteomes" id="UP000095256"/>
    </source>
</evidence>
<accession>A0A1E5KYV8</accession>
<keyword evidence="4" id="KW-1003">Cell membrane</keyword>
<evidence type="ECO:0000256" key="5">
    <source>
        <dbReference type="ARBA" id="ARBA00022692"/>
    </source>
</evidence>
<organism evidence="13 14">
    <name type="scientific">Enterococcus rivorum</name>
    <dbReference type="NCBI Taxonomy" id="762845"/>
    <lineage>
        <taxon>Bacteria</taxon>
        <taxon>Bacillati</taxon>
        <taxon>Bacillota</taxon>
        <taxon>Bacilli</taxon>
        <taxon>Lactobacillales</taxon>
        <taxon>Enterococcaceae</taxon>
        <taxon>Enterococcus</taxon>
    </lineage>
</organism>
<evidence type="ECO:0000256" key="6">
    <source>
        <dbReference type="ARBA" id="ARBA00022842"/>
    </source>
</evidence>
<dbReference type="SUPFAM" id="SSF144083">
    <property type="entry name" value="Magnesium transport protein CorA, transmembrane region"/>
    <property type="match status" value="1"/>
</dbReference>
<dbReference type="Proteomes" id="UP000095256">
    <property type="component" value="Unassembled WGS sequence"/>
</dbReference>
<dbReference type="GO" id="GO:0005886">
    <property type="term" value="C:plasma membrane"/>
    <property type="evidence" value="ECO:0007669"/>
    <property type="project" value="UniProtKB-SubCell"/>
</dbReference>
<keyword evidence="9 12" id="KW-0472">Membrane</keyword>
<comment type="function">
    <text evidence="11">Mediates influx of magnesium ions. Alternates between open and closed states. Activated by low cytoplasmic Mg(2+) levels. Inactive when cytoplasmic Mg(2+) levels are high.</text>
</comment>
<dbReference type="InterPro" id="IPR045863">
    <property type="entry name" value="CorA_TM1_TM2"/>
</dbReference>
<evidence type="ECO:0000256" key="3">
    <source>
        <dbReference type="ARBA" id="ARBA00022448"/>
    </source>
</evidence>
<keyword evidence="5 12" id="KW-0812">Transmembrane</keyword>
<dbReference type="AlphaFoldDB" id="A0A1E5KYV8"/>
<keyword evidence="8" id="KW-0406">Ion transport</keyword>
<dbReference type="RefSeq" id="WP_069698000.1">
    <property type="nucleotide sequence ID" value="NZ_JAGGMA010000002.1"/>
</dbReference>
<dbReference type="GO" id="GO:0000287">
    <property type="term" value="F:magnesium ion binding"/>
    <property type="evidence" value="ECO:0007669"/>
    <property type="project" value="TreeGrafter"/>
</dbReference>
<comment type="catalytic activity">
    <reaction evidence="10">
        <text>Mg(2+)(in) = Mg(2+)(out)</text>
        <dbReference type="Rhea" id="RHEA:29827"/>
        <dbReference type="ChEBI" id="CHEBI:18420"/>
    </reaction>
</comment>